<organism evidence="2 3">
    <name type="scientific">Staphylococcus canis</name>
    <dbReference type="NCBI Taxonomy" id="2724942"/>
    <lineage>
        <taxon>Bacteria</taxon>
        <taxon>Bacillati</taxon>
        <taxon>Bacillota</taxon>
        <taxon>Bacilli</taxon>
        <taxon>Bacillales</taxon>
        <taxon>Staphylococcaceae</taxon>
        <taxon>Staphylococcus</taxon>
    </lineage>
</organism>
<reference evidence="2 3" key="1">
    <citation type="submission" date="2020-04" db="EMBL/GenBank/DDBJ databases">
        <title>Staphylococcus species from domestic dog.</title>
        <authorList>
            <person name="Paterson G.K."/>
        </authorList>
    </citation>
    <scope>NUCLEOTIDE SEQUENCE [LARGE SCALE GENOMIC DNA]</scope>
    <source>
        <strain evidence="2 3">H16/1A</strain>
    </source>
</reference>
<feature type="domain" description="ATP-dependent helicase C-terminal" evidence="1">
    <location>
        <begin position="81"/>
        <end position="175"/>
    </location>
</feature>
<dbReference type="InterPro" id="IPR027417">
    <property type="entry name" value="P-loop_NTPase"/>
</dbReference>
<evidence type="ECO:0000259" key="1">
    <source>
        <dbReference type="Pfam" id="PF13307"/>
    </source>
</evidence>
<dbReference type="InterPro" id="IPR006555">
    <property type="entry name" value="ATP-dep_Helicase_C"/>
</dbReference>
<dbReference type="Proteomes" id="UP000751852">
    <property type="component" value="Unassembled WGS sequence"/>
</dbReference>
<sequence length="178" mass="20816">MIHRVIDGGETVIIETITNKTDNENSYEYIKEIIGFKGYEEDIKYKDFPYKESRLYIPSNLPKFNKRDDKYYEEIGRHIYELAYQNNGGTLVLFTAKDDINGVYHDLLKRKFSKTIYVDNGSKSQNEIIESFKKTKGVILGTGVFWEGIDLKKELLTLLIIVRLPFPTIDPITKYKNR</sequence>
<evidence type="ECO:0000313" key="3">
    <source>
        <dbReference type="Proteomes" id="UP000751852"/>
    </source>
</evidence>
<dbReference type="Pfam" id="PF13307">
    <property type="entry name" value="Helicase_C_2"/>
    <property type="match status" value="1"/>
</dbReference>
<name>A0ABS0T7U6_9STAP</name>
<comment type="caution">
    <text evidence="2">The sequence shown here is derived from an EMBL/GenBank/DDBJ whole genome shotgun (WGS) entry which is preliminary data.</text>
</comment>
<dbReference type="Gene3D" id="3.40.50.300">
    <property type="entry name" value="P-loop containing nucleotide triphosphate hydrolases"/>
    <property type="match status" value="1"/>
</dbReference>
<proteinExistence type="predicted"/>
<evidence type="ECO:0000313" key="2">
    <source>
        <dbReference type="EMBL" id="MBI5974808.1"/>
    </source>
</evidence>
<dbReference type="EMBL" id="JABANU010000008">
    <property type="protein sequence ID" value="MBI5974808.1"/>
    <property type="molecule type" value="Genomic_DNA"/>
</dbReference>
<gene>
    <name evidence="2" type="ORF">HHH54_04230</name>
</gene>
<dbReference type="SUPFAM" id="SSF52540">
    <property type="entry name" value="P-loop containing nucleoside triphosphate hydrolases"/>
    <property type="match status" value="1"/>
</dbReference>
<accession>A0ABS0T7U6</accession>
<protein>
    <recommendedName>
        <fullName evidence="1">ATP-dependent helicase C-terminal domain-containing protein</fullName>
    </recommendedName>
</protein>
<dbReference type="RefSeq" id="WP_198617593.1">
    <property type="nucleotide sequence ID" value="NZ_JABANU010000008.1"/>
</dbReference>
<keyword evidence="3" id="KW-1185">Reference proteome</keyword>